<dbReference type="AlphaFoldDB" id="A0A078LTU0"/>
<dbReference type="PANTHER" id="PTHR43591:SF24">
    <property type="entry name" value="2-METHOXY-6-POLYPRENYL-1,4-BENZOQUINOL METHYLASE, MITOCHONDRIAL"/>
    <property type="match status" value="1"/>
</dbReference>
<dbReference type="HOGENOM" id="CLU_060508_0_0_6"/>
<dbReference type="OrthoDB" id="9795085at2"/>
<evidence type="ECO:0000313" key="2">
    <source>
        <dbReference type="EMBL" id="CDZ93301.1"/>
    </source>
</evidence>
<dbReference type="CDD" id="cd02440">
    <property type="entry name" value="AdoMet_MTases"/>
    <property type="match status" value="1"/>
</dbReference>
<evidence type="ECO:0000313" key="3">
    <source>
        <dbReference type="Proteomes" id="UP000053902"/>
    </source>
</evidence>
<reference evidence="2 3" key="1">
    <citation type="submission" date="2014-07" db="EMBL/GenBank/DDBJ databases">
        <authorList>
            <person name="Urmite Genomes Urmite Genomes"/>
        </authorList>
    </citation>
    <scope>NUCLEOTIDE SEQUENCE [LARGE SCALE GENOMIC DNA]</scope>
    <source>
        <strain evidence="2 3">20_BN</strain>
    </source>
</reference>
<dbReference type="Pfam" id="PF13649">
    <property type="entry name" value="Methyltransf_25"/>
    <property type="match status" value="1"/>
</dbReference>
<evidence type="ECO:0000259" key="1">
    <source>
        <dbReference type="Pfam" id="PF13649"/>
    </source>
</evidence>
<dbReference type="InterPro" id="IPR029063">
    <property type="entry name" value="SAM-dependent_MTases_sf"/>
</dbReference>
<name>A0A078LTU0_9PSED</name>
<protein>
    <submittedName>
        <fullName evidence="2">Biotin biosynthesis protein BioC</fullName>
    </submittedName>
</protein>
<sequence length="392" mass="44622">MQTINDTTSQHRHNVLVQMTHDEEARQEFVRSFKQYLALNVSPGNKKVFEENVEPQLQAKGQGQSLVEIERLMKREEYYQFWSSLQRCSQEMMWNSVQIPVERQLPELVEAARETRAKPTLGSLTLNPDLKIPDYHTAIDIHCMPGGYHSEFGADDVAAGAVYDRAVYIYSMGRMGPLNDDIGASTAKWLKENHPEFQPKRILDLGCTVGHSTLAWAEYYPEAELYAIDVGAPVLRYAHARAESLGVKVHFIQMNAEQLDFPDGHFDVVNGSILIHETSKKAARNIFRECHRVLREGGVMLHGETPPYKDLPPYDAFMLDWDTRNNNEPFWRGSHLIDPYADCSEAGFAKEKVFEILAPSAFESKLSQRYTHVFQGGDFGGGGQWYVYGAWK</sequence>
<dbReference type="Proteomes" id="UP000053902">
    <property type="component" value="Unassembled WGS sequence"/>
</dbReference>
<dbReference type="SUPFAM" id="SSF53335">
    <property type="entry name" value="S-adenosyl-L-methionine-dependent methyltransferases"/>
    <property type="match status" value="1"/>
</dbReference>
<dbReference type="EMBL" id="CCSF01000001">
    <property type="protein sequence ID" value="CDZ93301.1"/>
    <property type="molecule type" value="Genomic_DNA"/>
</dbReference>
<keyword evidence="3" id="KW-1185">Reference proteome</keyword>
<organism evidence="2 3">
    <name type="scientific">Pseudomonas saudiphocaensis</name>
    <dbReference type="NCBI Taxonomy" id="1499686"/>
    <lineage>
        <taxon>Bacteria</taxon>
        <taxon>Pseudomonadati</taxon>
        <taxon>Pseudomonadota</taxon>
        <taxon>Gammaproteobacteria</taxon>
        <taxon>Pseudomonadales</taxon>
        <taxon>Pseudomonadaceae</taxon>
        <taxon>Pseudomonas</taxon>
    </lineage>
</organism>
<gene>
    <name evidence="2" type="ORF">BN1079_00589</name>
</gene>
<dbReference type="Gene3D" id="3.40.50.150">
    <property type="entry name" value="Vaccinia Virus protein VP39"/>
    <property type="match status" value="1"/>
</dbReference>
<dbReference type="eggNOG" id="COG2226">
    <property type="taxonomic scope" value="Bacteria"/>
</dbReference>
<proteinExistence type="predicted"/>
<accession>A0A078LTU0</accession>
<dbReference type="InterPro" id="IPR041698">
    <property type="entry name" value="Methyltransf_25"/>
</dbReference>
<dbReference type="GO" id="GO:0008168">
    <property type="term" value="F:methyltransferase activity"/>
    <property type="evidence" value="ECO:0007669"/>
    <property type="project" value="TreeGrafter"/>
</dbReference>
<dbReference type="STRING" id="1499686.BN1079_00589"/>
<feature type="domain" description="Methyltransferase" evidence="1">
    <location>
        <begin position="202"/>
        <end position="298"/>
    </location>
</feature>
<dbReference type="RefSeq" id="WP_081950795.1">
    <property type="nucleotide sequence ID" value="NZ_CCSF01000001.1"/>
</dbReference>
<dbReference type="PANTHER" id="PTHR43591">
    <property type="entry name" value="METHYLTRANSFERASE"/>
    <property type="match status" value="1"/>
</dbReference>